<dbReference type="CDD" id="cd00199">
    <property type="entry name" value="WAP"/>
    <property type="match status" value="1"/>
</dbReference>
<dbReference type="GO" id="GO:0019899">
    <property type="term" value="F:enzyme binding"/>
    <property type="evidence" value="ECO:0007669"/>
    <property type="project" value="Ensembl"/>
</dbReference>
<evidence type="ECO:0000256" key="3">
    <source>
        <dbReference type="ARBA" id="ARBA00017105"/>
    </source>
</evidence>
<evidence type="ECO:0000256" key="7">
    <source>
        <dbReference type="ARBA" id="ARBA00022729"/>
    </source>
</evidence>
<evidence type="ECO:0000313" key="14">
    <source>
        <dbReference type="Proteomes" id="UP000233180"/>
    </source>
</evidence>
<dbReference type="GO" id="GO:0045071">
    <property type="term" value="P:negative regulation of viral genome replication"/>
    <property type="evidence" value="ECO:0007669"/>
    <property type="project" value="Ensembl"/>
</dbReference>
<keyword evidence="5" id="KW-0929">Antimicrobial</keyword>
<keyword evidence="10" id="KW-1015">Disulfide bond</keyword>
<comment type="subcellular location">
    <subcellularLocation>
        <location evidence="2">Secreted</location>
    </subcellularLocation>
</comment>
<protein>
    <recommendedName>
        <fullName evidence="3">WAP four-disulfide core domain protein 5</fullName>
    </recommendedName>
</protein>
<dbReference type="PRINTS" id="PR00003">
    <property type="entry name" value="4DISULPHCORE"/>
</dbReference>
<keyword evidence="9" id="KW-0044">Antibiotic</keyword>
<dbReference type="PANTHER" id="PTHR19441:SF44">
    <property type="entry name" value="ANTILEUKOPROTEINASE"/>
    <property type="match status" value="1"/>
</dbReference>
<dbReference type="PROSITE" id="PS51390">
    <property type="entry name" value="WAP"/>
    <property type="match status" value="2"/>
</dbReference>
<evidence type="ECO:0000259" key="12">
    <source>
        <dbReference type="PROSITE" id="PS51390"/>
    </source>
</evidence>
<feature type="signal peptide" evidence="11">
    <location>
        <begin position="1"/>
        <end position="22"/>
    </location>
</feature>
<dbReference type="PANTHER" id="PTHR19441">
    <property type="entry name" value="WHEY ACDIC PROTEIN WAP"/>
    <property type="match status" value="1"/>
</dbReference>
<dbReference type="InterPro" id="IPR050514">
    <property type="entry name" value="WAP_four-disulfide_core"/>
</dbReference>
<dbReference type="GO" id="GO:0051851">
    <property type="term" value="P:host-mediated perturbation of symbiont process"/>
    <property type="evidence" value="ECO:0007669"/>
    <property type="project" value="Ensembl"/>
</dbReference>
<evidence type="ECO:0000256" key="4">
    <source>
        <dbReference type="ARBA" id="ARBA00022525"/>
    </source>
</evidence>
<dbReference type="GO" id="GO:0019731">
    <property type="term" value="P:antibacterial humoral response"/>
    <property type="evidence" value="ECO:0007669"/>
    <property type="project" value="Ensembl"/>
</dbReference>
<name>A0A2K6LM14_RHIBE</name>
<keyword evidence="14" id="KW-1185">Reference proteome</keyword>
<dbReference type="InterPro" id="IPR008197">
    <property type="entry name" value="WAP_dom"/>
</dbReference>
<dbReference type="FunFam" id="4.10.75.10:FF:000001">
    <property type="entry name" value="Anosmin 1"/>
    <property type="match status" value="2"/>
</dbReference>
<comment type="function">
    <text evidence="1">Putative acid-stable proteinase inhibitor.</text>
</comment>
<proteinExistence type="predicted"/>
<dbReference type="AlphaFoldDB" id="A0A2K6LM14"/>
<evidence type="ECO:0000313" key="13">
    <source>
        <dbReference type="Ensembl" id="ENSRBIP00000024534.1"/>
    </source>
</evidence>
<reference evidence="13 14" key="1">
    <citation type="submission" date="2016-06" db="EMBL/GenBank/DDBJ databases">
        <title>Genome of Rhinopithecus bieti.</title>
        <authorList>
            <person name="Wu"/>
            <person name="C.-I. and Zhang"/>
            <person name="Y."/>
        </authorList>
    </citation>
    <scope>NUCLEOTIDE SEQUENCE</scope>
</reference>
<dbReference type="GO" id="GO:0005615">
    <property type="term" value="C:extracellular space"/>
    <property type="evidence" value="ECO:0007669"/>
    <property type="project" value="Ensembl"/>
</dbReference>
<evidence type="ECO:0000256" key="8">
    <source>
        <dbReference type="ARBA" id="ARBA00022900"/>
    </source>
</evidence>
<dbReference type="OMA" id="NLKCCKG"/>
<dbReference type="GO" id="GO:0003677">
    <property type="term" value="F:DNA binding"/>
    <property type="evidence" value="ECO:0007669"/>
    <property type="project" value="Ensembl"/>
</dbReference>
<evidence type="ECO:0000256" key="11">
    <source>
        <dbReference type="SAM" id="SignalP"/>
    </source>
</evidence>
<evidence type="ECO:0000256" key="10">
    <source>
        <dbReference type="ARBA" id="ARBA00023157"/>
    </source>
</evidence>
<dbReference type="Pfam" id="PF00095">
    <property type="entry name" value="WAP"/>
    <property type="match status" value="2"/>
</dbReference>
<feature type="chain" id="PRO_5014323747" description="WAP four-disulfide core domain protein 5" evidence="11">
    <location>
        <begin position="23"/>
        <end position="139"/>
    </location>
</feature>
<dbReference type="SMART" id="SM00217">
    <property type="entry name" value="WAP"/>
    <property type="match status" value="2"/>
</dbReference>
<dbReference type="Gene3D" id="4.10.75.10">
    <property type="entry name" value="Elafin-like"/>
    <property type="match status" value="2"/>
</dbReference>
<dbReference type="Ensembl" id="ENSRBIT00000048437.1">
    <property type="protein sequence ID" value="ENSRBIP00000024534.1"/>
    <property type="gene ID" value="ENSRBIG00000036164.1"/>
</dbReference>
<reference evidence="13" key="2">
    <citation type="submission" date="2025-08" db="UniProtKB">
        <authorList>
            <consortium name="Ensembl"/>
        </authorList>
    </citation>
    <scope>IDENTIFICATION</scope>
</reference>
<keyword evidence="6" id="KW-0646">Protease inhibitor</keyword>
<organism evidence="13 14">
    <name type="scientific">Rhinopithecus bieti</name>
    <name type="common">Black snub-nosed monkey</name>
    <name type="synonym">Pygathrix bieti</name>
    <dbReference type="NCBI Taxonomy" id="61621"/>
    <lineage>
        <taxon>Eukaryota</taxon>
        <taxon>Metazoa</taxon>
        <taxon>Chordata</taxon>
        <taxon>Craniata</taxon>
        <taxon>Vertebrata</taxon>
        <taxon>Euteleostomi</taxon>
        <taxon>Mammalia</taxon>
        <taxon>Eutheria</taxon>
        <taxon>Euarchontoglires</taxon>
        <taxon>Primates</taxon>
        <taxon>Haplorrhini</taxon>
        <taxon>Catarrhini</taxon>
        <taxon>Cercopithecidae</taxon>
        <taxon>Colobinae</taxon>
        <taxon>Rhinopithecus</taxon>
    </lineage>
</organism>
<dbReference type="STRING" id="61621.ENSRBIP00000024534"/>
<keyword evidence="7 11" id="KW-0732">Signal</keyword>
<keyword evidence="8" id="KW-0722">Serine protease inhibitor</keyword>
<gene>
    <name evidence="13" type="primary">SLPI</name>
</gene>
<evidence type="ECO:0000256" key="6">
    <source>
        <dbReference type="ARBA" id="ARBA00022690"/>
    </source>
</evidence>
<reference evidence="13" key="3">
    <citation type="submission" date="2025-09" db="UniProtKB">
        <authorList>
            <consortium name="Ensembl"/>
        </authorList>
    </citation>
    <scope>IDENTIFICATION</scope>
</reference>
<dbReference type="GO" id="GO:0004867">
    <property type="term" value="F:serine-type endopeptidase inhibitor activity"/>
    <property type="evidence" value="ECO:0007669"/>
    <property type="project" value="UniProtKB-KW"/>
</dbReference>
<evidence type="ECO:0000256" key="5">
    <source>
        <dbReference type="ARBA" id="ARBA00022529"/>
    </source>
</evidence>
<dbReference type="GO" id="GO:0005794">
    <property type="term" value="C:Golgi apparatus"/>
    <property type="evidence" value="ECO:0007669"/>
    <property type="project" value="Ensembl"/>
</dbReference>
<dbReference type="GeneTree" id="ENSGT00730000111217"/>
<dbReference type="SUPFAM" id="SSF57256">
    <property type="entry name" value="Elafin-like"/>
    <property type="match status" value="2"/>
</dbReference>
<evidence type="ECO:0000256" key="2">
    <source>
        <dbReference type="ARBA" id="ARBA00004613"/>
    </source>
</evidence>
<dbReference type="Proteomes" id="UP000233180">
    <property type="component" value="Unassembled WGS sequence"/>
</dbReference>
<evidence type="ECO:0000256" key="9">
    <source>
        <dbReference type="ARBA" id="ARBA00023022"/>
    </source>
</evidence>
<evidence type="ECO:0000256" key="1">
    <source>
        <dbReference type="ARBA" id="ARBA00003209"/>
    </source>
</evidence>
<accession>A0A2K6LM14</accession>
<dbReference type="InterPro" id="IPR036645">
    <property type="entry name" value="Elafin-like_sf"/>
</dbReference>
<feature type="domain" description="WAP" evidence="12">
    <location>
        <begin position="28"/>
        <end position="76"/>
    </location>
</feature>
<dbReference type="GO" id="GO:0003729">
    <property type="term" value="F:mRNA binding"/>
    <property type="evidence" value="ECO:0007669"/>
    <property type="project" value="Ensembl"/>
</dbReference>
<dbReference type="GO" id="GO:0045087">
    <property type="term" value="P:innate immune response"/>
    <property type="evidence" value="ECO:0007669"/>
    <property type="project" value="TreeGrafter"/>
</dbReference>
<keyword evidence="4" id="KW-0964">Secreted</keyword>
<sequence length="139" mass="15042">MKSSGLFPFMMLLALGTLASWAVEGSGKSFKAGVCPPKESAQCLRYEKPECQSDWQCLGKKRCCPDICGIKCLDPVDTPSPTSRKPGRCPPAYGQCLMLNPPNYCEMDGQCERDLKCCVGMCGKSCVSPVKGKQGPRAH</sequence>
<feature type="domain" description="WAP" evidence="12">
    <location>
        <begin position="82"/>
        <end position="130"/>
    </location>
</feature>